<dbReference type="InterPro" id="IPR019574">
    <property type="entry name" value="NADH_UbQ_OxRdtase_Gsu_4Fe4S-bd"/>
</dbReference>
<accession>F0RPH7</accession>
<evidence type="ECO:0000256" key="3">
    <source>
        <dbReference type="ARBA" id="ARBA00007023"/>
    </source>
</evidence>
<dbReference type="SUPFAM" id="SSF50692">
    <property type="entry name" value="ADC-like"/>
    <property type="match status" value="1"/>
</dbReference>
<feature type="region of interest" description="Disordered" evidence="13">
    <location>
        <begin position="1"/>
        <end position="50"/>
    </location>
</feature>
<dbReference type="PROSITE" id="PS51669">
    <property type="entry name" value="4FE4S_MOW_BIS_MGD"/>
    <property type="match status" value="1"/>
</dbReference>
<evidence type="ECO:0000256" key="11">
    <source>
        <dbReference type="ARBA" id="ARBA00023014"/>
    </source>
</evidence>
<evidence type="ECO:0000313" key="19">
    <source>
        <dbReference type="Proteomes" id="UP000007718"/>
    </source>
</evidence>
<dbReference type="InterPro" id="IPR006963">
    <property type="entry name" value="Mopterin_OxRdtase_4Fe-4S_dom"/>
</dbReference>
<keyword evidence="10" id="KW-0408">Iron</keyword>
<dbReference type="Gene3D" id="2.40.40.20">
    <property type="match status" value="1"/>
</dbReference>
<dbReference type="InterPro" id="IPR017900">
    <property type="entry name" value="4Fe4S_Fe_S_CS"/>
</dbReference>
<dbReference type="InterPro" id="IPR006656">
    <property type="entry name" value="Mopterin_OxRdtase"/>
</dbReference>
<dbReference type="InterPro" id="IPR006478">
    <property type="entry name" value="Formate_DH_asu"/>
</dbReference>
<keyword evidence="8" id="KW-0677">Repeat</keyword>
<feature type="domain" description="4Fe-4S ferredoxin-type" evidence="15">
    <location>
        <begin position="199"/>
        <end position="226"/>
    </location>
</feature>
<geneLocation type="plasmid" evidence="18 19">
    <name>pDEIPR01</name>
</geneLocation>
<organism evidence="18 19">
    <name type="scientific">Deinococcus proteolyticus (strain ATCC 35074 / DSM 20540 / JCM 6276 / NBRC 101906 / NCIMB 13154 / VKM Ac-1939 / CCM 2703 / MRP)</name>
    <dbReference type="NCBI Taxonomy" id="693977"/>
    <lineage>
        <taxon>Bacteria</taxon>
        <taxon>Thermotogati</taxon>
        <taxon>Deinococcota</taxon>
        <taxon>Deinococci</taxon>
        <taxon>Deinococcales</taxon>
        <taxon>Deinococcaceae</taxon>
        <taxon>Deinococcus</taxon>
    </lineage>
</organism>
<dbReference type="PROSITE" id="PS51379">
    <property type="entry name" value="4FE4S_FER_2"/>
    <property type="match status" value="2"/>
</dbReference>
<comment type="cofactor">
    <cofactor evidence="1">
        <name>Mo-bis(molybdopterin guanine dinucleotide)</name>
        <dbReference type="ChEBI" id="CHEBI:60539"/>
    </cofactor>
</comment>
<comment type="cofactor">
    <cofactor evidence="12">
        <name>[2Fe-2S] cluster</name>
        <dbReference type="ChEBI" id="CHEBI:190135"/>
    </cofactor>
</comment>
<evidence type="ECO:0000256" key="10">
    <source>
        <dbReference type="ARBA" id="ARBA00023004"/>
    </source>
</evidence>
<gene>
    <name evidence="18" type="ordered locus">Deipr_2153</name>
</gene>
<dbReference type="Pfam" id="PF10588">
    <property type="entry name" value="NADH-G_4Fe-4S_3"/>
    <property type="match status" value="1"/>
</dbReference>
<dbReference type="GO" id="GO:0003954">
    <property type="term" value="F:NADH dehydrogenase activity"/>
    <property type="evidence" value="ECO:0007669"/>
    <property type="project" value="TreeGrafter"/>
</dbReference>
<dbReference type="SUPFAM" id="SSF54862">
    <property type="entry name" value="4Fe-4S ferredoxins"/>
    <property type="match status" value="1"/>
</dbReference>
<dbReference type="PANTHER" id="PTHR43105:SF14">
    <property type="entry name" value="FORMATE DEHYDROGENASE H"/>
    <property type="match status" value="1"/>
</dbReference>
<keyword evidence="5" id="KW-0500">Molybdenum</keyword>
<evidence type="ECO:0000256" key="12">
    <source>
        <dbReference type="ARBA" id="ARBA00034078"/>
    </source>
</evidence>
<evidence type="ECO:0000256" key="4">
    <source>
        <dbReference type="ARBA" id="ARBA00022485"/>
    </source>
</evidence>
<feature type="domain" description="4Fe-4S His(Cys)3-ligated-type" evidence="17">
    <location>
        <begin position="139"/>
        <end position="179"/>
    </location>
</feature>
<dbReference type="SMART" id="SM00926">
    <property type="entry name" value="Molybdop_Fe4S4"/>
    <property type="match status" value="1"/>
</dbReference>
<dbReference type="FunFam" id="2.20.25.90:FF:000001">
    <property type="entry name" value="Formate dehydrogenase subunit alpha"/>
    <property type="match status" value="1"/>
</dbReference>
<dbReference type="Gene3D" id="3.30.70.20">
    <property type="match status" value="1"/>
</dbReference>
<dbReference type="InterPro" id="IPR036010">
    <property type="entry name" value="2Fe-2S_ferredoxin-like_sf"/>
</dbReference>
<dbReference type="RefSeq" id="WP_013623015.1">
    <property type="nucleotide sequence ID" value="NC_015169.1"/>
</dbReference>
<dbReference type="GO" id="GO:0015942">
    <property type="term" value="P:formate metabolic process"/>
    <property type="evidence" value="ECO:0007669"/>
    <property type="project" value="InterPro"/>
</dbReference>
<name>F0RPH7_DEIPM</name>
<keyword evidence="11" id="KW-0411">Iron-sulfur</keyword>
<feature type="domain" description="2Fe-2S ferredoxin-type" evidence="14">
    <location>
        <begin position="63"/>
        <end position="139"/>
    </location>
</feature>
<dbReference type="PROSITE" id="PS51085">
    <property type="entry name" value="2FE2S_FER_2"/>
    <property type="match status" value="1"/>
</dbReference>
<feature type="domain" description="4Fe-4S ferredoxin-type" evidence="15">
    <location>
        <begin position="242"/>
        <end position="271"/>
    </location>
</feature>
<evidence type="ECO:0000259" key="16">
    <source>
        <dbReference type="PROSITE" id="PS51669"/>
    </source>
</evidence>
<keyword evidence="6" id="KW-0001">2Fe-2S</keyword>
<dbReference type="FunFam" id="3.10.20.740:FF:000003">
    <property type="entry name" value="Formate dehydrogenase subunit alpha"/>
    <property type="match status" value="1"/>
</dbReference>
<dbReference type="Gene3D" id="3.10.20.740">
    <property type="match status" value="1"/>
</dbReference>
<dbReference type="Pfam" id="PF00384">
    <property type="entry name" value="Molybdopterin"/>
    <property type="match status" value="1"/>
</dbReference>
<dbReference type="Pfam" id="PF04879">
    <property type="entry name" value="Molybdop_Fe4S4"/>
    <property type="match status" value="1"/>
</dbReference>
<dbReference type="GO" id="GO:0016020">
    <property type="term" value="C:membrane"/>
    <property type="evidence" value="ECO:0007669"/>
    <property type="project" value="TreeGrafter"/>
</dbReference>
<dbReference type="HOGENOM" id="CLU_000422_4_0_0"/>
<dbReference type="AlphaFoldDB" id="F0RPH7"/>
<keyword evidence="4" id="KW-0004">4Fe-4S</keyword>
<dbReference type="PIRSF" id="PIRSF036643">
    <property type="entry name" value="FDH_alpha"/>
    <property type="match status" value="1"/>
</dbReference>
<keyword evidence="9 18" id="KW-0560">Oxidoreductase</keyword>
<dbReference type="SMART" id="SM00929">
    <property type="entry name" value="NADH-G_4Fe-4S_3"/>
    <property type="match status" value="1"/>
</dbReference>
<evidence type="ECO:0000259" key="15">
    <source>
        <dbReference type="PROSITE" id="PS51379"/>
    </source>
</evidence>
<comment type="cofactor">
    <cofactor evidence="2">
        <name>[4Fe-4S] cluster</name>
        <dbReference type="ChEBI" id="CHEBI:49883"/>
    </cofactor>
</comment>
<evidence type="ECO:0000256" key="6">
    <source>
        <dbReference type="ARBA" id="ARBA00022714"/>
    </source>
</evidence>
<dbReference type="Pfam" id="PF01568">
    <property type="entry name" value="Molydop_binding"/>
    <property type="match status" value="1"/>
</dbReference>
<protein>
    <submittedName>
        <fullName evidence="18">Formate dehydrogenase, alpha subunit</fullName>
        <ecNumber evidence="18">1.7.99.4</ecNumber>
    </submittedName>
</protein>
<dbReference type="InterPro" id="IPR041924">
    <property type="entry name" value="Formate_Dh-H_N"/>
</dbReference>
<dbReference type="InterPro" id="IPR017896">
    <property type="entry name" value="4Fe4S_Fe-S-bd"/>
</dbReference>
<dbReference type="GO" id="GO:0022904">
    <property type="term" value="P:respiratory electron transport chain"/>
    <property type="evidence" value="ECO:0007669"/>
    <property type="project" value="TreeGrafter"/>
</dbReference>
<dbReference type="CDD" id="cd02753">
    <property type="entry name" value="MopB_Formate-Dh-H"/>
    <property type="match status" value="1"/>
</dbReference>
<dbReference type="InterPro" id="IPR006657">
    <property type="entry name" value="MoPterin_dinucl-bd_dom"/>
</dbReference>
<proteinExistence type="inferred from homology"/>
<dbReference type="SUPFAM" id="SSF53706">
    <property type="entry name" value="Formate dehydrogenase/DMSO reductase, domains 1-3"/>
    <property type="match status" value="1"/>
</dbReference>
<evidence type="ECO:0000256" key="9">
    <source>
        <dbReference type="ARBA" id="ARBA00023002"/>
    </source>
</evidence>
<comment type="similarity">
    <text evidence="3">In the C-terminal section; belongs to the prokaryotic molybdopterin-containing oxidoreductase family.</text>
</comment>
<evidence type="ECO:0000259" key="14">
    <source>
        <dbReference type="PROSITE" id="PS51085"/>
    </source>
</evidence>
<dbReference type="Gene3D" id="3.40.50.740">
    <property type="match status" value="1"/>
</dbReference>
<sequence length="1060" mass="116674">MKGDPAVTQSNDPGFPHDPGTQHSGTQHSGAGTDNVSTNNIGPKEPTAELLFPPGPLHPKSGEWVEVSIDGVAYPAQLGEPLLDVINRSGTELAQVCYHPQLGPIQSCDTCTVEIDGQLTRACGTPVQAGQVVRTQTEAARSVQRDAYDRLIANHVLYCTVCDNNNGNCAVHNTLSTLRLEHQHRPYHPKGYEKDFSNPFYRYDPDQCILCGRCVEACQNVQVNETLSINWEAEQPRVLWDGGKPIGESSCVSCGHCITVCPCNALMEKSMLGEAGLMTDLPLPVFNSAVEAVKAVEPSTGLEAILGISEVESQAREGYIERTKTVCTYCGVGCSFDVWTKGRHILKVEPQQGAANGISTCVKGKFGWDYVNSEDRLTSPLIREGDRFREASWDEALDYVARRLTEIKGQYGPDALSFIASSKCTNEEAFLVQKFARQVIGTNNVDNCSRYCQSPATVGLVRTVGYGGDSGTIKDLEQADLVIGVGTNTAESHPVLATRLKRAQKLGRQKIVVVDLREHELARRADLFLQPRPATDFIWLNAVSRYILDHGLEAREFLAERVDGLAEFRASLEPYTLEYAAEATGWSVETLVNLAEMIASHKRVCIMWAMGVTQQCGGSETSTAISNLLLVTGNYGRPGTGAYPLRGHNNVQGTSDMGAMPDQVSGYQRVTDPEVVARIQAEWGITLRPDRGLDNTQMIDAAIDGRLKAMWLTGEEMSLTDADVNHLIRGYESLELFVVQDLYFTNTARYADVIFPAAPSLEKEGTFTSTERRIQRLYQVMEPLPGCKPDWQIYQAVAQRMGAEGWNYTHPGDIMDEVARVSPMFAGVHYSRLEGYDTLCWPVAEDGTDSPLLYTEEFHFEGGKARLWPAEYVAPVNVPDAEYDLQLNSGRMLEHFHEGNMTFRVAGIAAKTPDAFVEVSPELAAERGVETGSWVRVVSKNGAVRLRALVTERVTGKQIYIPMNSRELEGSVNLLTGQNRDTITHTPAYKDTAVRLEVLGERGASPLPRHNFRFGHPTPQRGVEVERKWARDDYFFPDGSYVGGIAEESHGEAAAFGSDD</sequence>
<dbReference type="InterPro" id="IPR001041">
    <property type="entry name" value="2Fe-2S_ferredoxin-type"/>
</dbReference>
<dbReference type="NCBIfam" id="TIGR01591">
    <property type="entry name" value="Fdh-alpha"/>
    <property type="match status" value="1"/>
</dbReference>
<dbReference type="EC" id="1.7.99.4" evidence="18"/>
<dbReference type="GO" id="GO:0043546">
    <property type="term" value="F:molybdopterin cofactor binding"/>
    <property type="evidence" value="ECO:0007669"/>
    <property type="project" value="InterPro"/>
</dbReference>
<dbReference type="Gene3D" id="2.20.25.90">
    <property type="entry name" value="ADC-like domains"/>
    <property type="match status" value="1"/>
</dbReference>
<dbReference type="PROSITE" id="PS51839">
    <property type="entry name" value="4FE4S_HC3"/>
    <property type="match status" value="1"/>
</dbReference>
<keyword evidence="7" id="KW-0479">Metal-binding</keyword>
<dbReference type="Proteomes" id="UP000007718">
    <property type="component" value="Plasmid pDEIPR01"/>
</dbReference>
<evidence type="ECO:0000313" key="18">
    <source>
        <dbReference type="EMBL" id="ADY27283.1"/>
    </source>
</evidence>
<dbReference type="FunFam" id="3.40.228.10:FF:000002">
    <property type="entry name" value="Formate dehydrogenase subunit alpha"/>
    <property type="match status" value="1"/>
</dbReference>
<dbReference type="InterPro" id="IPR050123">
    <property type="entry name" value="Prok_molybdopt-oxidoreductase"/>
</dbReference>
<keyword evidence="19" id="KW-1185">Reference proteome</keyword>
<evidence type="ECO:0000256" key="2">
    <source>
        <dbReference type="ARBA" id="ARBA00001966"/>
    </source>
</evidence>
<dbReference type="KEGG" id="dpt:Deipr_2153"/>
<feature type="domain" description="4Fe-4S Mo/W bis-MGD-type" evidence="16">
    <location>
        <begin position="320"/>
        <end position="375"/>
    </location>
</feature>
<dbReference type="Pfam" id="PF12838">
    <property type="entry name" value="Fer4_7"/>
    <property type="match status" value="1"/>
</dbReference>
<evidence type="ECO:0000256" key="1">
    <source>
        <dbReference type="ARBA" id="ARBA00001942"/>
    </source>
</evidence>
<dbReference type="Pfam" id="PF13510">
    <property type="entry name" value="Fer2_4"/>
    <property type="match status" value="1"/>
</dbReference>
<evidence type="ECO:0000256" key="8">
    <source>
        <dbReference type="ARBA" id="ARBA00022737"/>
    </source>
</evidence>
<reference evidence="18 19" key="1">
    <citation type="submission" date="2011-02" db="EMBL/GenBank/DDBJ databases">
        <title>The complete sequence of plasmid1 of Deinococcus proteolyticus DSM 20540.</title>
        <authorList>
            <consortium name="US DOE Joint Genome Institute (JGI-PGF)"/>
            <person name="Lucas S."/>
            <person name="Copeland A."/>
            <person name="Lapidus A."/>
            <person name="Bruce D."/>
            <person name="Goodwin L."/>
            <person name="Pitluck S."/>
            <person name="Kyrpides N."/>
            <person name="Mavromatis K."/>
            <person name="Pagani I."/>
            <person name="Ivanova N."/>
            <person name="Ovchinnikova G."/>
            <person name="Zeytun A."/>
            <person name="Detter J.C."/>
            <person name="Han C."/>
            <person name="Land M."/>
            <person name="Hauser L."/>
            <person name="Markowitz V."/>
            <person name="Cheng J.-F."/>
            <person name="Hugenholtz P."/>
            <person name="Woyke T."/>
            <person name="Wu D."/>
            <person name="Pukall R."/>
            <person name="Steenblock K."/>
            <person name="Brambilla E."/>
            <person name="Klenk H.-P."/>
            <person name="Eisen J.A."/>
        </authorList>
    </citation>
    <scope>NUCLEOTIDE SEQUENCE [LARGE SCALE GENOMIC DNA]</scope>
    <source>
        <strain evidence="19">ATCC 35074 / DSM 20540 / JCM 6276 / NBRC 101906 / NCIMB 13154 / VKM Ac-1939 / CCM 2703 / MRP</strain>
        <plasmid evidence="19">Plasmid pDEIPR01</plasmid>
    </source>
</reference>
<dbReference type="InterPro" id="IPR009010">
    <property type="entry name" value="Asp_de-COase-like_dom_sf"/>
</dbReference>
<dbReference type="Gene3D" id="3.40.228.10">
    <property type="entry name" value="Dimethylsulfoxide Reductase, domain 2"/>
    <property type="match status" value="1"/>
</dbReference>
<dbReference type="PANTHER" id="PTHR43105">
    <property type="entry name" value="RESPIRATORY NITRATE REDUCTASE"/>
    <property type="match status" value="1"/>
</dbReference>
<keyword evidence="18" id="KW-0614">Plasmid</keyword>
<dbReference type="EMBL" id="CP002537">
    <property type="protein sequence ID" value="ADY27283.1"/>
    <property type="molecule type" value="Genomic_DNA"/>
</dbReference>
<evidence type="ECO:0000256" key="5">
    <source>
        <dbReference type="ARBA" id="ARBA00022505"/>
    </source>
</evidence>
<evidence type="ECO:0000256" key="7">
    <source>
        <dbReference type="ARBA" id="ARBA00022723"/>
    </source>
</evidence>
<dbReference type="FunFam" id="2.40.40.20:FF:000005">
    <property type="entry name" value="Periplasmic nitrate reductase"/>
    <property type="match status" value="1"/>
</dbReference>
<dbReference type="GO" id="GO:0046872">
    <property type="term" value="F:metal ion binding"/>
    <property type="evidence" value="ECO:0007669"/>
    <property type="project" value="UniProtKB-KW"/>
</dbReference>
<evidence type="ECO:0000259" key="17">
    <source>
        <dbReference type="PROSITE" id="PS51839"/>
    </source>
</evidence>
<feature type="compositionally biased region" description="Polar residues" evidence="13">
    <location>
        <begin position="21"/>
        <end position="41"/>
    </location>
</feature>
<dbReference type="PROSITE" id="PS00198">
    <property type="entry name" value="4FE4S_FER_1"/>
    <property type="match status" value="1"/>
</dbReference>
<evidence type="ECO:0000256" key="13">
    <source>
        <dbReference type="SAM" id="MobiDB-lite"/>
    </source>
</evidence>
<dbReference type="GO" id="GO:0008863">
    <property type="term" value="F:formate dehydrogenase (NAD+) activity"/>
    <property type="evidence" value="ECO:0007669"/>
    <property type="project" value="InterPro"/>
</dbReference>
<dbReference type="SUPFAM" id="SSF54292">
    <property type="entry name" value="2Fe-2S ferredoxin-like"/>
    <property type="match status" value="1"/>
</dbReference>
<dbReference type="FunFam" id="3.30.70.20:FF:000032">
    <property type="entry name" value="Formate dehydrogenase, alpha subunit"/>
    <property type="match status" value="1"/>
</dbReference>
<dbReference type="GO" id="GO:0051537">
    <property type="term" value="F:2 iron, 2 sulfur cluster binding"/>
    <property type="evidence" value="ECO:0007669"/>
    <property type="project" value="UniProtKB-KW"/>
</dbReference>
<dbReference type="GO" id="GO:0051539">
    <property type="term" value="F:4 iron, 4 sulfur cluster binding"/>
    <property type="evidence" value="ECO:0007669"/>
    <property type="project" value="UniProtKB-KW"/>
</dbReference>